<gene>
    <name evidence="5" type="ORF">METZ01_LOCUS93531</name>
</gene>
<name>A0A381VLZ2_9ZZZZ</name>
<proteinExistence type="inferred from homology"/>
<feature type="domain" description="Guanylate kinase-like" evidence="4">
    <location>
        <begin position="1"/>
        <end position="134"/>
    </location>
</feature>
<keyword evidence="2" id="KW-0808">Transferase</keyword>
<protein>
    <recommendedName>
        <fullName evidence="4">Guanylate kinase-like domain-containing protein</fullName>
    </recommendedName>
</protein>
<evidence type="ECO:0000256" key="3">
    <source>
        <dbReference type="ARBA" id="ARBA00022777"/>
    </source>
</evidence>
<accession>A0A381VLZ2</accession>
<dbReference type="InterPro" id="IPR027417">
    <property type="entry name" value="P-loop_NTPase"/>
</dbReference>
<dbReference type="InterPro" id="IPR008144">
    <property type="entry name" value="Guanylate_kin-like_dom"/>
</dbReference>
<dbReference type="AlphaFoldDB" id="A0A381VLZ2"/>
<evidence type="ECO:0000256" key="2">
    <source>
        <dbReference type="ARBA" id="ARBA00022679"/>
    </source>
</evidence>
<dbReference type="InterPro" id="IPR008145">
    <property type="entry name" value="GK/Ca_channel_bsu"/>
</dbReference>
<dbReference type="GO" id="GO:0005829">
    <property type="term" value="C:cytosol"/>
    <property type="evidence" value="ECO:0007669"/>
    <property type="project" value="TreeGrafter"/>
</dbReference>
<evidence type="ECO:0000259" key="4">
    <source>
        <dbReference type="PROSITE" id="PS50052"/>
    </source>
</evidence>
<dbReference type="PANTHER" id="PTHR23117:SF13">
    <property type="entry name" value="GUANYLATE KINASE"/>
    <property type="match status" value="1"/>
</dbReference>
<comment type="similarity">
    <text evidence="1">Belongs to the guanylate kinase family.</text>
</comment>
<organism evidence="5">
    <name type="scientific">marine metagenome</name>
    <dbReference type="NCBI Taxonomy" id="408172"/>
    <lineage>
        <taxon>unclassified sequences</taxon>
        <taxon>metagenomes</taxon>
        <taxon>ecological metagenomes</taxon>
    </lineage>
</organism>
<dbReference type="EMBL" id="UINC01009054">
    <property type="protein sequence ID" value="SVA40677.1"/>
    <property type="molecule type" value="Genomic_DNA"/>
</dbReference>
<dbReference type="SMART" id="SM00072">
    <property type="entry name" value="GuKc"/>
    <property type="match status" value="1"/>
</dbReference>
<dbReference type="GO" id="GO:0004385">
    <property type="term" value="F:GMP kinase activity"/>
    <property type="evidence" value="ECO:0007669"/>
    <property type="project" value="TreeGrafter"/>
</dbReference>
<dbReference type="Pfam" id="PF00625">
    <property type="entry name" value="Guanylate_kin"/>
    <property type="match status" value="1"/>
</dbReference>
<evidence type="ECO:0000256" key="1">
    <source>
        <dbReference type="ARBA" id="ARBA00005790"/>
    </source>
</evidence>
<feature type="non-terminal residue" evidence="5">
    <location>
        <position position="1"/>
    </location>
</feature>
<sequence length="144" mass="16733">VDYHFISHSEFQSMINKKQFAEYEDVHGQFYGTLKSYLDDSIIQGKPLLLELDVKGAISVKELYSKQTLSIFVKPPSEDVLRLRLENRGTDDKALIKKRLTRIHMELEYGGMFDVSFVNDDLEVAIKELKHIILTQLEGKIHEY</sequence>
<dbReference type="Gene3D" id="3.40.50.300">
    <property type="entry name" value="P-loop containing nucleotide triphosphate hydrolases"/>
    <property type="match status" value="1"/>
</dbReference>
<evidence type="ECO:0000313" key="5">
    <source>
        <dbReference type="EMBL" id="SVA40677.1"/>
    </source>
</evidence>
<dbReference type="PROSITE" id="PS50052">
    <property type="entry name" value="GUANYLATE_KINASE_2"/>
    <property type="match status" value="1"/>
</dbReference>
<dbReference type="SUPFAM" id="SSF52540">
    <property type="entry name" value="P-loop containing nucleoside triphosphate hydrolases"/>
    <property type="match status" value="1"/>
</dbReference>
<keyword evidence="3" id="KW-0418">Kinase</keyword>
<dbReference type="PANTHER" id="PTHR23117">
    <property type="entry name" value="GUANYLATE KINASE-RELATED"/>
    <property type="match status" value="1"/>
</dbReference>
<reference evidence="5" key="1">
    <citation type="submission" date="2018-05" db="EMBL/GenBank/DDBJ databases">
        <authorList>
            <person name="Lanie J.A."/>
            <person name="Ng W.-L."/>
            <person name="Kazmierczak K.M."/>
            <person name="Andrzejewski T.M."/>
            <person name="Davidsen T.M."/>
            <person name="Wayne K.J."/>
            <person name="Tettelin H."/>
            <person name="Glass J.I."/>
            <person name="Rusch D."/>
            <person name="Podicherti R."/>
            <person name="Tsui H.-C.T."/>
            <person name="Winkler M.E."/>
        </authorList>
    </citation>
    <scope>NUCLEOTIDE SEQUENCE</scope>
</reference>